<organism evidence="2 3">
    <name type="scientific">Halorubrum sodomense</name>
    <dbReference type="NCBI Taxonomy" id="35743"/>
    <lineage>
        <taxon>Archaea</taxon>
        <taxon>Methanobacteriati</taxon>
        <taxon>Methanobacteriota</taxon>
        <taxon>Stenosarchaea group</taxon>
        <taxon>Halobacteria</taxon>
        <taxon>Halobacteriales</taxon>
        <taxon>Haloferacaceae</taxon>
        <taxon>Halorubrum</taxon>
    </lineage>
</organism>
<dbReference type="RefSeq" id="WP_092921981.1">
    <property type="nucleotide sequence ID" value="NZ_FOYN01000003.1"/>
</dbReference>
<proteinExistence type="predicted"/>
<dbReference type="EMBL" id="FOYN01000003">
    <property type="protein sequence ID" value="SFR47680.1"/>
    <property type="molecule type" value="Genomic_DNA"/>
</dbReference>
<dbReference type="AlphaFoldDB" id="A0A1I6GZT9"/>
<dbReference type="OrthoDB" id="325811at2157"/>
<name>A0A1I6GZT9_HALSD</name>
<evidence type="ECO:0000256" key="1">
    <source>
        <dbReference type="SAM" id="MobiDB-lite"/>
    </source>
</evidence>
<sequence>MLTKATAGHKPCATTEEPSGHNDGGCEICGDPADGFCAQVKRHLCADCAAKPLAARRDATGVRDA</sequence>
<evidence type="ECO:0000313" key="3">
    <source>
        <dbReference type="Proteomes" id="UP000198932"/>
    </source>
</evidence>
<accession>A0A1I6GZT9</accession>
<feature type="region of interest" description="Disordered" evidence="1">
    <location>
        <begin position="1"/>
        <end position="23"/>
    </location>
</feature>
<dbReference type="Proteomes" id="UP000198932">
    <property type="component" value="Unassembled WGS sequence"/>
</dbReference>
<keyword evidence="3" id="KW-1185">Reference proteome</keyword>
<dbReference type="STRING" id="35743.SAMN04487937_2228"/>
<reference evidence="3" key="1">
    <citation type="submission" date="2016-10" db="EMBL/GenBank/DDBJ databases">
        <authorList>
            <person name="Varghese N."/>
            <person name="Submissions S."/>
        </authorList>
    </citation>
    <scope>NUCLEOTIDE SEQUENCE [LARGE SCALE GENOMIC DNA]</scope>
    <source>
        <strain evidence="3">RD 26</strain>
    </source>
</reference>
<evidence type="ECO:0000313" key="2">
    <source>
        <dbReference type="EMBL" id="SFR47680.1"/>
    </source>
</evidence>
<protein>
    <submittedName>
        <fullName evidence="2">Uncharacterized protein</fullName>
    </submittedName>
</protein>
<gene>
    <name evidence="2" type="ORF">SAMN04487937_2228</name>
</gene>